<comment type="caution">
    <text evidence="3">The sequence shown here is derived from an EMBL/GenBank/DDBJ whole genome shotgun (WGS) entry which is preliminary data.</text>
</comment>
<comment type="similarity">
    <text evidence="1">Belongs to the QWRF family.</text>
</comment>
<feature type="compositionally biased region" description="Basic and acidic residues" evidence="2">
    <location>
        <begin position="68"/>
        <end position="86"/>
    </location>
</feature>
<evidence type="ECO:0000313" key="3">
    <source>
        <dbReference type="EMBL" id="KAK9665532.1"/>
    </source>
</evidence>
<dbReference type="GO" id="GO:0005880">
    <property type="term" value="C:nuclear microtubule"/>
    <property type="evidence" value="ECO:0007669"/>
    <property type="project" value="TreeGrafter"/>
</dbReference>
<feature type="region of interest" description="Disordered" evidence="2">
    <location>
        <begin position="1"/>
        <end position="100"/>
    </location>
</feature>
<dbReference type="GO" id="GO:0008017">
    <property type="term" value="F:microtubule binding"/>
    <property type="evidence" value="ECO:0007669"/>
    <property type="project" value="TreeGrafter"/>
</dbReference>
<dbReference type="GO" id="GO:0051225">
    <property type="term" value="P:spindle assembly"/>
    <property type="evidence" value="ECO:0007669"/>
    <property type="project" value="TreeGrafter"/>
</dbReference>
<proteinExistence type="inferred from homology"/>
<dbReference type="PANTHER" id="PTHR31807:SF6">
    <property type="entry name" value="PROTEIN ENDOSPERM DEFECTIVE 1-RELATED"/>
    <property type="match status" value="1"/>
</dbReference>
<name>A0AAW1GNQ2_SAPOF</name>
<reference evidence="3" key="1">
    <citation type="submission" date="2024-03" db="EMBL/GenBank/DDBJ databases">
        <title>WGS assembly of Saponaria officinalis var. Norfolk2.</title>
        <authorList>
            <person name="Jenkins J."/>
            <person name="Shu S."/>
            <person name="Grimwood J."/>
            <person name="Barry K."/>
            <person name="Goodstein D."/>
            <person name="Schmutz J."/>
            <person name="Leebens-Mack J."/>
            <person name="Osbourn A."/>
        </authorList>
    </citation>
    <scope>NUCLEOTIDE SEQUENCE [LARGE SCALE GENOMIC DNA]</scope>
    <source>
        <strain evidence="3">JIC</strain>
    </source>
</reference>
<dbReference type="Pfam" id="PF04484">
    <property type="entry name" value="QWRF"/>
    <property type="match status" value="1"/>
</dbReference>
<dbReference type="PANTHER" id="PTHR31807">
    <property type="entry name" value="AUGMIN FAMILY MEMBER"/>
    <property type="match status" value="1"/>
</dbReference>
<dbReference type="InterPro" id="IPR007573">
    <property type="entry name" value="QWRF"/>
</dbReference>
<feature type="compositionally biased region" description="Low complexity" evidence="2">
    <location>
        <begin position="40"/>
        <end position="50"/>
    </location>
</feature>
<organism evidence="3 4">
    <name type="scientific">Saponaria officinalis</name>
    <name type="common">Common soapwort</name>
    <name type="synonym">Lychnis saponaria</name>
    <dbReference type="NCBI Taxonomy" id="3572"/>
    <lineage>
        <taxon>Eukaryota</taxon>
        <taxon>Viridiplantae</taxon>
        <taxon>Streptophyta</taxon>
        <taxon>Embryophyta</taxon>
        <taxon>Tracheophyta</taxon>
        <taxon>Spermatophyta</taxon>
        <taxon>Magnoliopsida</taxon>
        <taxon>eudicotyledons</taxon>
        <taxon>Gunneridae</taxon>
        <taxon>Pentapetalae</taxon>
        <taxon>Caryophyllales</taxon>
        <taxon>Caryophyllaceae</taxon>
        <taxon>Caryophylleae</taxon>
        <taxon>Saponaria</taxon>
    </lineage>
</organism>
<gene>
    <name evidence="3" type="ORF">RND81_14G118400</name>
</gene>
<dbReference type="Proteomes" id="UP001443914">
    <property type="component" value="Unassembled WGS sequence"/>
</dbReference>
<accession>A0AAW1GNQ2</accession>
<evidence type="ECO:0000313" key="4">
    <source>
        <dbReference type="Proteomes" id="UP001443914"/>
    </source>
</evidence>
<dbReference type="EMBL" id="JBDFQZ010000014">
    <property type="protein sequence ID" value="KAK9665532.1"/>
    <property type="molecule type" value="Genomic_DNA"/>
</dbReference>
<keyword evidence="4" id="KW-1185">Reference proteome</keyword>
<dbReference type="AlphaFoldDB" id="A0AAW1GNQ2"/>
<dbReference type="GO" id="GO:0005737">
    <property type="term" value="C:cytoplasm"/>
    <property type="evidence" value="ECO:0007669"/>
    <property type="project" value="TreeGrafter"/>
</dbReference>
<sequence>MCPTMADIPKPPTSTSSEIATPANIHPPRRSRPRVREVSSRFMSPATSTTKPPPSTPSESKFNSLRRSQTDLRPRFADENRPDTLNRRSVSPVRSAKPRSAVKLFREPNRSDTPVPVMAPTPGRILRQRNWDTAASKHLRINGISSDKNNNNNHIGVSLDDDSEDVSSIDGDCESVKSEPCEITHNNYNSNNSNSNVRFSTPCCRSMESPFVSQEQGTVSNRNGGNEEKGAGLTMKVSVKVARSLNLPPMPPSSCWGKGQGAVEVKKAVKKGSSQVEDVHRVRLMYNRFLQWRFANAKAEASMIAQKMQCEKQLYSLGVKISELRDSVKSKRVEYGILKESRALSTILDDQMPYLDEWSALDNSYSSSLLELSNGLMNVLSQLPLDGNVRADVKEIEESLHSALKATEMIYLQVQSFMPKAEQVESLISDLARVCSGEITLVDECGDLLSKTHLSQVEECSLRGQLMQLHHVKLGRPKDDQ</sequence>
<evidence type="ECO:0000256" key="1">
    <source>
        <dbReference type="ARBA" id="ARBA00010016"/>
    </source>
</evidence>
<protein>
    <submittedName>
        <fullName evidence="3">Uncharacterized protein</fullName>
    </submittedName>
</protein>
<evidence type="ECO:0000256" key="2">
    <source>
        <dbReference type="SAM" id="MobiDB-lite"/>
    </source>
</evidence>